<evidence type="ECO:0000313" key="2">
    <source>
        <dbReference type="Proteomes" id="UP001055057"/>
    </source>
</evidence>
<sequence>MALNTKPKALRVEPSDAAFDRVVAKASDVRAQAQAEAEPRKGIWKGKKRAISHTIAPELLNEVDALAARRHQTRTAFINGAIFDAIERSK</sequence>
<accession>A0ABQ4U3M9</accession>
<dbReference type="EMBL" id="BPRB01000271">
    <property type="protein sequence ID" value="GJE62069.1"/>
    <property type="molecule type" value="Genomic_DNA"/>
</dbReference>
<keyword evidence="2" id="KW-1185">Reference proteome</keyword>
<comment type="caution">
    <text evidence="1">The sequence shown here is derived from an EMBL/GenBank/DDBJ whole genome shotgun (WGS) entry which is preliminary data.</text>
</comment>
<gene>
    <name evidence="1" type="ORF">MPOCJGCO_4198</name>
</gene>
<dbReference type="Proteomes" id="UP001055057">
    <property type="component" value="Unassembled WGS sequence"/>
</dbReference>
<reference evidence="1" key="1">
    <citation type="journal article" date="2021" name="Front. Microbiol.">
        <title>Comprehensive Comparative Genomics and Phenotyping of Methylobacterium Species.</title>
        <authorList>
            <person name="Alessa O."/>
            <person name="Ogura Y."/>
            <person name="Fujitani Y."/>
            <person name="Takami H."/>
            <person name="Hayashi T."/>
            <person name="Sahin N."/>
            <person name="Tani A."/>
        </authorList>
    </citation>
    <scope>NUCLEOTIDE SEQUENCE</scope>
    <source>
        <strain evidence="1">DSM 23632</strain>
    </source>
</reference>
<organism evidence="1 2">
    <name type="scientific">Methylobacterium trifolii</name>
    <dbReference type="NCBI Taxonomy" id="1003092"/>
    <lineage>
        <taxon>Bacteria</taxon>
        <taxon>Pseudomonadati</taxon>
        <taxon>Pseudomonadota</taxon>
        <taxon>Alphaproteobacteria</taxon>
        <taxon>Hyphomicrobiales</taxon>
        <taxon>Methylobacteriaceae</taxon>
        <taxon>Methylobacterium</taxon>
    </lineage>
</organism>
<evidence type="ECO:0008006" key="3">
    <source>
        <dbReference type="Google" id="ProtNLM"/>
    </source>
</evidence>
<proteinExistence type="predicted"/>
<reference evidence="1" key="2">
    <citation type="submission" date="2021-08" db="EMBL/GenBank/DDBJ databases">
        <authorList>
            <person name="Tani A."/>
            <person name="Ola A."/>
            <person name="Ogura Y."/>
            <person name="Katsura K."/>
            <person name="Hayashi T."/>
        </authorList>
    </citation>
    <scope>NUCLEOTIDE SEQUENCE</scope>
    <source>
        <strain evidence="1">DSM 23632</strain>
    </source>
</reference>
<name>A0ABQ4U3M9_9HYPH</name>
<protein>
    <recommendedName>
        <fullName evidence="3">CopG family transcriptional regulator</fullName>
    </recommendedName>
</protein>
<evidence type="ECO:0000313" key="1">
    <source>
        <dbReference type="EMBL" id="GJE62069.1"/>
    </source>
</evidence>
<dbReference type="RefSeq" id="WP_238184657.1">
    <property type="nucleotide sequence ID" value="NZ_BPRB01000271.1"/>
</dbReference>